<dbReference type="InParanoid" id="A0A540VKK8"/>
<accession>A0A540VKK8</accession>
<feature type="domain" description="Ketoreductase" evidence="4">
    <location>
        <begin position="5"/>
        <end position="186"/>
    </location>
</feature>
<organism evidence="5 6">
    <name type="scientific">Litorilinea aerophila</name>
    <dbReference type="NCBI Taxonomy" id="1204385"/>
    <lineage>
        <taxon>Bacteria</taxon>
        <taxon>Bacillati</taxon>
        <taxon>Chloroflexota</taxon>
        <taxon>Caldilineae</taxon>
        <taxon>Caldilineales</taxon>
        <taxon>Caldilineaceae</taxon>
        <taxon>Litorilinea</taxon>
    </lineage>
</organism>
<dbReference type="OrthoDB" id="153550at2"/>
<dbReference type="SUPFAM" id="SSF51735">
    <property type="entry name" value="NAD(P)-binding Rossmann-fold domains"/>
    <property type="match status" value="1"/>
</dbReference>
<dbReference type="InterPro" id="IPR002347">
    <property type="entry name" value="SDR_fam"/>
</dbReference>
<name>A0A540VKK8_9CHLR</name>
<dbReference type="Pfam" id="PF00106">
    <property type="entry name" value="adh_short"/>
    <property type="match status" value="1"/>
</dbReference>
<dbReference type="GO" id="GO:0016491">
    <property type="term" value="F:oxidoreductase activity"/>
    <property type="evidence" value="ECO:0007669"/>
    <property type="project" value="UniProtKB-KW"/>
</dbReference>
<evidence type="ECO:0000259" key="4">
    <source>
        <dbReference type="SMART" id="SM00822"/>
    </source>
</evidence>
<evidence type="ECO:0000313" key="6">
    <source>
        <dbReference type="Proteomes" id="UP000317371"/>
    </source>
</evidence>
<dbReference type="InterPro" id="IPR057326">
    <property type="entry name" value="KR_dom"/>
</dbReference>
<dbReference type="NCBIfam" id="NF004847">
    <property type="entry name" value="PRK06198.1"/>
    <property type="match status" value="1"/>
</dbReference>
<comment type="similarity">
    <text evidence="1 3">Belongs to the short-chain dehydrogenases/reductases (SDR) family.</text>
</comment>
<evidence type="ECO:0000256" key="3">
    <source>
        <dbReference type="RuleBase" id="RU000363"/>
    </source>
</evidence>
<comment type="caution">
    <text evidence="5">The sequence shown here is derived from an EMBL/GenBank/DDBJ whole genome shotgun (WGS) entry which is preliminary data.</text>
</comment>
<evidence type="ECO:0000256" key="1">
    <source>
        <dbReference type="ARBA" id="ARBA00006484"/>
    </source>
</evidence>
<dbReference type="PRINTS" id="PR00080">
    <property type="entry name" value="SDRFAMILY"/>
</dbReference>
<dbReference type="InterPro" id="IPR036291">
    <property type="entry name" value="NAD(P)-bd_dom_sf"/>
</dbReference>
<protein>
    <submittedName>
        <fullName evidence="5">SDR family oxidoreductase</fullName>
    </submittedName>
</protein>
<dbReference type="CDD" id="cd05233">
    <property type="entry name" value="SDR_c"/>
    <property type="match status" value="1"/>
</dbReference>
<dbReference type="Gene3D" id="3.40.50.720">
    <property type="entry name" value="NAD(P)-binding Rossmann-like Domain"/>
    <property type="match status" value="1"/>
</dbReference>
<dbReference type="PROSITE" id="PS00061">
    <property type="entry name" value="ADH_SHORT"/>
    <property type="match status" value="1"/>
</dbReference>
<keyword evidence="2" id="KW-0560">Oxidoreductase</keyword>
<dbReference type="PANTHER" id="PTHR43975:SF2">
    <property type="entry name" value="EG:BACR7A4.14 PROTEIN-RELATED"/>
    <property type="match status" value="1"/>
</dbReference>
<evidence type="ECO:0000256" key="2">
    <source>
        <dbReference type="ARBA" id="ARBA00023002"/>
    </source>
</evidence>
<dbReference type="FunFam" id="3.40.50.720:FF:000084">
    <property type="entry name" value="Short-chain dehydrogenase reductase"/>
    <property type="match status" value="1"/>
</dbReference>
<dbReference type="InterPro" id="IPR020904">
    <property type="entry name" value="Sc_DH/Rdtase_CS"/>
</dbReference>
<dbReference type="PANTHER" id="PTHR43975">
    <property type="entry name" value="ZGC:101858"/>
    <property type="match status" value="1"/>
</dbReference>
<dbReference type="PRINTS" id="PR00081">
    <property type="entry name" value="GDHRDH"/>
</dbReference>
<dbReference type="SMART" id="SM00822">
    <property type="entry name" value="PKS_KR"/>
    <property type="match status" value="1"/>
</dbReference>
<sequence>MLQGKVILVTGSTTGIGEATARRCVAEGARVFVHGRDEERARAVCRELGGDSHYYIGDLGDPAHCEGVVAAAVAHFGRLDGVVNNAALTTRSNLETTDAATFDRIVAVNLRAPLLIIRAAVPHFRRQGGGAVVNIGSVNALAGEPNLLAYSAAKGGLATMSRNLANALAEERIRINHLNVGWVATPNEIALKQREGLPPGWEKHVPKTYAPTGRLLAPEEVAAHIVFWLSDLSAPANGVVYELEQYSMIGRNLAKEDNWPTG</sequence>
<gene>
    <name evidence="5" type="ORF">FKZ61_04055</name>
</gene>
<dbReference type="Proteomes" id="UP000317371">
    <property type="component" value="Unassembled WGS sequence"/>
</dbReference>
<dbReference type="AlphaFoldDB" id="A0A540VKK8"/>
<dbReference type="EMBL" id="VIGC01000004">
    <property type="protein sequence ID" value="TQE97284.1"/>
    <property type="molecule type" value="Genomic_DNA"/>
</dbReference>
<proteinExistence type="inferred from homology"/>
<reference evidence="5 6" key="1">
    <citation type="submission" date="2019-06" db="EMBL/GenBank/DDBJ databases">
        <title>Genome sequence of Litorilinea aerophila BAA-2444.</title>
        <authorList>
            <person name="Maclea K.S."/>
            <person name="Maurais E.G."/>
            <person name="Iannazzi L.C."/>
        </authorList>
    </citation>
    <scope>NUCLEOTIDE SEQUENCE [LARGE SCALE GENOMIC DNA]</scope>
    <source>
        <strain evidence="5 6">ATCC BAA-2444</strain>
    </source>
</reference>
<evidence type="ECO:0000313" key="5">
    <source>
        <dbReference type="EMBL" id="TQE97284.1"/>
    </source>
</evidence>
<keyword evidence="6" id="KW-1185">Reference proteome</keyword>